<evidence type="ECO:0000256" key="8">
    <source>
        <dbReference type="ARBA" id="ARBA00022842"/>
    </source>
</evidence>
<dbReference type="PANTHER" id="PTHR43532:SF1">
    <property type="entry name" value="GLUCOSE-1-PHOSPHATE THYMIDYLYLTRANSFERASE 1"/>
    <property type="match status" value="1"/>
</dbReference>
<comment type="function">
    <text evidence="10">Catalyzes the formation of dTDP-glucose, from dTTP and glucose 1-phosphate, as well as its pyrophosphorolysis.</text>
</comment>
<keyword evidence="6 10" id="KW-0548">Nucleotidyltransferase</keyword>
<dbReference type="NCBIfam" id="TIGR01207">
    <property type="entry name" value="rmlA"/>
    <property type="match status" value="1"/>
</dbReference>
<feature type="domain" description="Nucleotidyl transferase" evidence="11">
    <location>
        <begin position="2"/>
        <end position="238"/>
    </location>
</feature>
<dbReference type="EMBL" id="JANHNZ010000004">
    <property type="protein sequence ID" value="MCQ9209940.1"/>
    <property type="molecule type" value="Genomic_DNA"/>
</dbReference>
<evidence type="ECO:0000256" key="6">
    <source>
        <dbReference type="ARBA" id="ARBA00022695"/>
    </source>
</evidence>
<gene>
    <name evidence="12" type="primary">rfbA</name>
    <name evidence="12" type="ORF">NPA36_05180</name>
</gene>
<dbReference type="Pfam" id="PF00483">
    <property type="entry name" value="NTP_transferase"/>
    <property type="match status" value="1"/>
</dbReference>
<dbReference type="CDD" id="cd02538">
    <property type="entry name" value="G1P_TT_short"/>
    <property type="match status" value="1"/>
</dbReference>
<keyword evidence="13" id="KW-1185">Reference proteome</keyword>
<dbReference type="InterPro" id="IPR005835">
    <property type="entry name" value="NTP_transferase_dom"/>
</dbReference>
<evidence type="ECO:0000256" key="7">
    <source>
        <dbReference type="ARBA" id="ARBA00022723"/>
    </source>
</evidence>
<dbReference type="SUPFAM" id="SSF53448">
    <property type="entry name" value="Nucleotide-diphospho-sugar transferases"/>
    <property type="match status" value="1"/>
</dbReference>
<proteinExistence type="inferred from homology"/>
<dbReference type="Proteomes" id="UP001059480">
    <property type="component" value="Unassembled WGS sequence"/>
</dbReference>
<evidence type="ECO:0000256" key="4">
    <source>
        <dbReference type="ARBA" id="ARBA00017654"/>
    </source>
</evidence>
<evidence type="ECO:0000256" key="9">
    <source>
        <dbReference type="ARBA" id="ARBA00049336"/>
    </source>
</evidence>
<evidence type="ECO:0000256" key="2">
    <source>
        <dbReference type="ARBA" id="ARBA00010480"/>
    </source>
</evidence>
<evidence type="ECO:0000256" key="5">
    <source>
        <dbReference type="ARBA" id="ARBA00022679"/>
    </source>
</evidence>
<sequence length="289" mass="31909">MKGIILAGGSGTRLYPLTKAVSKQLMPIYDKPMIYYPLSILMLAGIKEVLVISTPTDTPRFEQLLGDGSDLGISISYAVQEQPNGLAEAFIIGADFIGEDSVALILGDNIYYGGGLSKMVQRAAAKEKGATVFGYHVNDPERFGVVEFDQDMKAISIEEKPAKPKSNYAVTGLYFYDNDVVEIAKNIKPSDRGEIEITDVNKAYLDRGDLEVELMGRGFAWLDTGTHESLLEASTFVETIEKRQNLKVACLEEIAYRMGYINKEKIIELAQPLKKNAYGQYLLRLVGEA</sequence>
<dbReference type="Gene3D" id="3.90.550.10">
    <property type="entry name" value="Spore Coat Polysaccharide Biosynthesis Protein SpsA, Chain A"/>
    <property type="match status" value="1"/>
</dbReference>
<evidence type="ECO:0000256" key="10">
    <source>
        <dbReference type="RuleBase" id="RU003706"/>
    </source>
</evidence>
<comment type="similarity">
    <text evidence="2 10">Belongs to the glucose-1-phosphate thymidylyltransferase family.</text>
</comment>
<dbReference type="InterPro" id="IPR005907">
    <property type="entry name" value="G1P_thy_trans_s"/>
</dbReference>
<keyword evidence="7 10" id="KW-0479">Metal-binding</keyword>
<reference evidence="12" key="1">
    <citation type="submission" date="2022-07" db="EMBL/GenBank/DDBJ databases">
        <authorList>
            <person name="Jung M.-Y."/>
            <person name="Lee M."/>
        </authorList>
    </citation>
    <scope>NUCLEOTIDE SEQUENCE</scope>
    <source>
        <strain evidence="12">S8</strain>
    </source>
</reference>
<comment type="caution">
    <text evidence="12">The sequence shown here is derived from an EMBL/GenBank/DDBJ whole genome shotgun (WGS) entry which is preliminary data.</text>
</comment>
<reference evidence="12" key="3">
    <citation type="journal article" date="2023" name="Microbiol. Resour. Announc.">
        <title>Draft Genome Sequence of Granulicatella sp. Strain S8, Isolated from a Marine Fish, Seriola quinqueradiata.</title>
        <authorList>
            <person name="Lee M."/>
            <person name="Farooq A."/>
            <person name="Jeong J.B."/>
            <person name="Jung M.Y."/>
        </authorList>
    </citation>
    <scope>NUCLEOTIDE SEQUENCE</scope>
    <source>
        <strain evidence="12">S8</strain>
    </source>
</reference>
<comment type="cofactor">
    <cofactor evidence="1">
        <name>Mg(2+)</name>
        <dbReference type="ChEBI" id="CHEBI:18420"/>
    </cofactor>
</comment>
<accession>A0ABT1WN52</accession>
<dbReference type="InterPro" id="IPR029044">
    <property type="entry name" value="Nucleotide-diphossugar_trans"/>
</dbReference>
<dbReference type="GO" id="GO:0008879">
    <property type="term" value="F:glucose-1-phosphate thymidylyltransferase activity"/>
    <property type="evidence" value="ECO:0007669"/>
    <property type="project" value="UniProtKB-EC"/>
</dbReference>
<evidence type="ECO:0000256" key="1">
    <source>
        <dbReference type="ARBA" id="ARBA00001946"/>
    </source>
</evidence>
<keyword evidence="8 10" id="KW-0460">Magnesium</keyword>
<name>A0ABT1WN52_9LACT</name>
<reference evidence="12" key="2">
    <citation type="journal article" date="2023" name="Curr. Microbiol.">
        <title>Granulicatella seriolae sp. nov., a Novel Facultative Anaerobe Isolated from Yellowtail Marine Fish.</title>
        <authorList>
            <person name="Lee M."/>
            <person name="Choi Y.J."/>
            <person name="Farooq A."/>
            <person name="Jeong J.B."/>
            <person name="Jung M.Y."/>
        </authorList>
    </citation>
    <scope>NUCLEOTIDE SEQUENCE</scope>
    <source>
        <strain evidence="12">S8</strain>
    </source>
</reference>
<organism evidence="12 13">
    <name type="scientific">Granulicatella seriolae</name>
    <dbReference type="NCBI Taxonomy" id="2967226"/>
    <lineage>
        <taxon>Bacteria</taxon>
        <taxon>Bacillati</taxon>
        <taxon>Bacillota</taxon>
        <taxon>Bacilli</taxon>
        <taxon>Lactobacillales</taxon>
        <taxon>Carnobacteriaceae</taxon>
        <taxon>Granulicatella</taxon>
    </lineage>
</organism>
<evidence type="ECO:0000256" key="3">
    <source>
        <dbReference type="ARBA" id="ARBA00012461"/>
    </source>
</evidence>
<evidence type="ECO:0000259" key="11">
    <source>
        <dbReference type="Pfam" id="PF00483"/>
    </source>
</evidence>
<dbReference type="PANTHER" id="PTHR43532">
    <property type="entry name" value="GLUCOSE-1-PHOSPHATE THYMIDYLYLTRANSFERASE"/>
    <property type="match status" value="1"/>
</dbReference>
<keyword evidence="5 10" id="KW-0808">Transferase</keyword>
<evidence type="ECO:0000313" key="12">
    <source>
        <dbReference type="EMBL" id="MCQ9209940.1"/>
    </source>
</evidence>
<dbReference type="EC" id="2.7.7.24" evidence="3 10"/>
<evidence type="ECO:0000313" key="13">
    <source>
        <dbReference type="Proteomes" id="UP001059480"/>
    </source>
</evidence>
<comment type="catalytic activity">
    <reaction evidence="9 10">
        <text>dTTP + alpha-D-glucose 1-phosphate + H(+) = dTDP-alpha-D-glucose + diphosphate</text>
        <dbReference type="Rhea" id="RHEA:15225"/>
        <dbReference type="ChEBI" id="CHEBI:15378"/>
        <dbReference type="ChEBI" id="CHEBI:33019"/>
        <dbReference type="ChEBI" id="CHEBI:37568"/>
        <dbReference type="ChEBI" id="CHEBI:57477"/>
        <dbReference type="ChEBI" id="CHEBI:58601"/>
        <dbReference type="EC" id="2.7.7.24"/>
    </reaction>
</comment>
<protein>
    <recommendedName>
        <fullName evidence="4 10">Glucose-1-phosphate thymidylyltransferase</fullName>
        <ecNumber evidence="3 10">2.7.7.24</ecNumber>
    </recommendedName>
</protein>
<dbReference type="RefSeq" id="WP_256945056.1">
    <property type="nucleotide sequence ID" value="NZ_JANHNZ010000004.1"/>
</dbReference>